<dbReference type="GO" id="GO:0016779">
    <property type="term" value="F:nucleotidyltransferase activity"/>
    <property type="evidence" value="ECO:0007669"/>
    <property type="project" value="InterPro"/>
</dbReference>
<evidence type="ECO:0000259" key="2">
    <source>
        <dbReference type="Pfam" id="PF01909"/>
    </source>
</evidence>
<accession>A0A074LXJ9</accession>
<proteinExistence type="predicted"/>
<dbReference type="AlphaFoldDB" id="A0A074LXJ9"/>
<comment type="caution">
    <text evidence="4">The sequence shown here is derived from an EMBL/GenBank/DDBJ whole genome shotgun (WGS) entry which is preliminary data.</text>
</comment>
<evidence type="ECO:0000313" key="4">
    <source>
        <dbReference type="EMBL" id="KEO84843.1"/>
    </source>
</evidence>
<evidence type="ECO:0008006" key="6">
    <source>
        <dbReference type="Google" id="ProtNLM"/>
    </source>
</evidence>
<gene>
    <name evidence="4" type="ORF">EL26_02205</name>
</gene>
<dbReference type="Pfam" id="PF01909">
    <property type="entry name" value="NTP_transf_2"/>
    <property type="match status" value="1"/>
</dbReference>
<sequence length="271" mass="31437">MNEKTALPPTLVPLLDGYQKLLHSALGDLIHGVYLYGSTALGAYEPTRSDIDFLTLLNRPLQGSELERLRGVHLWLEREFEDAGKLEGMYIPLTDAGLTVPQLPEHPWYANGRFMPKGHYDINHVTWWTVKNRAISLVGPAPADLPFDVPWERVVETMQYNLEHYWAGKAARRFLFFLDEWIEFSVLTLCRIHYTLAERDLLSKTAVVDYALQTFPPRWHRLIREALRVREGREKKSVFSSRRERSQEAKEFVAFVREEGAHFFNKKPGSQ</sequence>
<feature type="domain" description="Adenylyltransferase AadA C-terminal" evidence="3">
    <location>
        <begin position="184"/>
        <end position="256"/>
    </location>
</feature>
<dbReference type="OrthoDB" id="1933376at2"/>
<dbReference type="eggNOG" id="COG1708">
    <property type="taxonomic scope" value="Bacteria"/>
</dbReference>
<protein>
    <recommendedName>
        <fullName evidence="6">Adenylyltransferase AadA C-terminal domain-containing protein</fullName>
    </recommendedName>
</protein>
<name>A0A074LXJ9_9BACL</name>
<dbReference type="InterPro" id="IPR025184">
    <property type="entry name" value="AadA_C"/>
</dbReference>
<evidence type="ECO:0000256" key="1">
    <source>
        <dbReference type="ARBA" id="ARBA00022679"/>
    </source>
</evidence>
<dbReference type="InterPro" id="IPR002934">
    <property type="entry name" value="Polymerase_NTP_transf_dom"/>
</dbReference>
<organism evidence="4 5">
    <name type="scientific">Tumebacillus flagellatus</name>
    <dbReference type="NCBI Taxonomy" id="1157490"/>
    <lineage>
        <taxon>Bacteria</taxon>
        <taxon>Bacillati</taxon>
        <taxon>Bacillota</taxon>
        <taxon>Bacilli</taxon>
        <taxon>Bacillales</taxon>
        <taxon>Alicyclobacillaceae</taxon>
        <taxon>Tumebacillus</taxon>
    </lineage>
</organism>
<dbReference type="SUPFAM" id="SSF81301">
    <property type="entry name" value="Nucleotidyltransferase"/>
    <property type="match status" value="1"/>
</dbReference>
<evidence type="ECO:0000313" key="5">
    <source>
        <dbReference type="Proteomes" id="UP000027931"/>
    </source>
</evidence>
<evidence type="ECO:0000259" key="3">
    <source>
        <dbReference type="Pfam" id="PF13427"/>
    </source>
</evidence>
<dbReference type="RefSeq" id="WP_038083974.1">
    <property type="nucleotide sequence ID" value="NZ_JMIR01000002.1"/>
</dbReference>
<dbReference type="InterPro" id="IPR043519">
    <property type="entry name" value="NT_sf"/>
</dbReference>
<dbReference type="Proteomes" id="UP000027931">
    <property type="component" value="Unassembled WGS sequence"/>
</dbReference>
<dbReference type="EMBL" id="JMIR01000002">
    <property type="protein sequence ID" value="KEO84843.1"/>
    <property type="molecule type" value="Genomic_DNA"/>
</dbReference>
<keyword evidence="5" id="KW-1185">Reference proteome</keyword>
<reference evidence="4 5" key="1">
    <citation type="journal article" date="2013" name="Int. J. Syst. Evol. Microbiol.">
        <title>Tumebacillus flagellatus sp. nov., an alpha-amylase/pullulanase-producing bacterium isolated from cassava wastewater.</title>
        <authorList>
            <person name="Wang Q."/>
            <person name="Xie N."/>
            <person name="Qin Y."/>
            <person name="Shen N."/>
            <person name="Zhu J."/>
            <person name="Mi H."/>
            <person name="Huang R."/>
        </authorList>
    </citation>
    <scope>NUCLEOTIDE SEQUENCE [LARGE SCALE GENOMIC DNA]</scope>
    <source>
        <strain evidence="4 5">GST4</strain>
    </source>
</reference>
<dbReference type="STRING" id="1157490.EL26_02205"/>
<dbReference type="Pfam" id="PF13427">
    <property type="entry name" value="AadA_C"/>
    <property type="match status" value="1"/>
</dbReference>
<keyword evidence="1" id="KW-0808">Transferase</keyword>
<feature type="domain" description="Polymerase nucleotidyl transferase" evidence="2">
    <location>
        <begin position="31"/>
        <end position="71"/>
    </location>
</feature>